<evidence type="ECO:0000256" key="5">
    <source>
        <dbReference type="ARBA" id="ARBA00022821"/>
    </source>
</evidence>
<dbReference type="InterPro" id="IPR036388">
    <property type="entry name" value="WH-like_DNA-bd_sf"/>
</dbReference>
<feature type="domain" description="Disease resistance R13L4/SHOC-2-like LRR" evidence="11">
    <location>
        <begin position="656"/>
        <end position="767"/>
    </location>
</feature>
<gene>
    <name evidence="13" type="primary">RGA3_8</name>
    <name evidence="13" type="ORF">g.28933</name>
</gene>
<feature type="domain" description="Disease resistance protein winged helix" evidence="10">
    <location>
        <begin position="543"/>
        <end position="614"/>
    </location>
</feature>
<reference evidence="13" key="1">
    <citation type="submission" date="2015-07" db="EMBL/GenBank/DDBJ databases">
        <title>Transcriptome Assembly of Anthurium amnicola.</title>
        <authorList>
            <person name="Suzuki J."/>
        </authorList>
    </citation>
    <scope>NUCLEOTIDE SEQUENCE</scope>
</reference>
<dbReference type="InterPro" id="IPR041118">
    <property type="entry name" value="Rx_N"/>
</dbReference>
<feature type="region of interest" description="Disordered" evidence="7">
    <location>
        <begin position="253"/>
        <end position="274"/>
    </location>
</feature>
<evidence type="ECO:0000259" key="12">
    <source>
        <dbReference type="Pfam" id="PF25019"/>
    </source>
</evidence>
<evidence type="ECO:0000256" key="4">
    <source>
        <dbReference type="ARBA" id="ARBA00022741"/>
    </source>
</evidence>
<evidence type="ECO:0000313" key="13">
    <source>
        <dbReference type="EMBL" id="JAT60014.1"/>
    </source>
</evidence>
<feature type="domain" description="R13L1/DRL21-like LRR repeat region" evidence="12">
    <location>
        <begin position="806"/>
        <end position="927"/>
    </location>
</feature>
<dbReference type="PRINTS" id="PR00364">
    <property type="entry name" value="DISEASERSIST"/>
</dbReference>
<dbReference type="EMBL" id="GDJX01007922">
    <property type="protein sequence ID" value="JAT60014.1"/>
    <property type="molecule type" value="Transcribed_RNA"/>
</dbReference>
<dbReference type="Pfam" id="PF23559">
    <property type="entry name" value="WHD_DRP"/>
    <property type="match status" value="1"/>
</dbReference>
<organism evidence="13">
    <name type="scientific">Anthurium amnicola</name>
    <dbReference type="NCBI Taxonomy" id="1678845"/>
    <lineage>
        <taxon>Eukaryota</taxon>
        <taxon>Viridiplantae</taxon>
        <taxon>Streptophyta</taxon>
        <taxon>Embryophyta</taxon>
        <taxon>Tracheophyta</taxon>
        <taxon>Spermatophyta</taxon>
        <taxon>Magnoliopsida</taxon>
        <taxon>Liliopsida</taxon>
        <taxon>Araceae</taxon>
        <taxon>Pothoideae</taxon>
        <taxon>Potheae</taxon>
        <taxon>Anthurium</taxon>
    </lineage>
</organism>
<feature type="non-terminal residue" evidence="13">
    <location>
        <position position="1"/>
    </location>
</feature>
<dbReference type="InterPro" id="IPR058922">
    <property type="entry name" value="WHD_DRP"/>
</dbReference>
<dbReference type="InterPro" id="IPR032675">
    <property type="entry name" value="LRR_dom_sf"/>
</dbReference>
<evidence type="ECO:0000256" key="7">
    <source>
        <dbReference type="SAM" id="MobiDB-lite"/>
    </source>
</evidence>
<keyword evidence="3" id="KW-0677">Repeat</keyword>
<dbReference type="GO" id="GO:0043531">
    <property type="term" value="F:ADP binding"/>
    <property type="evidence" value="ECO:0007669"/>
    <property type="project" value="InterPro"/>
</dbReference>
<dbReference type="AlphaFoldDB" id="A0A1D1YZG6"/>
<sequence length="999" mass="112522">LKPLNVQFFFSFNGIGDMSIVHQRARREAVLLPDGSFLKSFSTSAPTEKLPAHNLALSLLCVLKQNPHFGAVQTSLPSPPRSALSSVTTTIPIPAPATAMGWRELLQGIAELLPGNLLDGVAKLFWPDKAVDLLIHLLSRAWSEISQARGVESELADLKGTRVRICHLLRDVEARRHVTEEHVLGWLRELRDLALDAEDLQAVYDARLEDSRKRKRAWHPPQSHLLFRRRVAKEVAEIKKAYDRIYEDRRRQRLGSREAPRRPPAVKAPPTGAIVPDELRVRGRSDDRDRIVELLVQGGAAAPGNWLPVVPIYGLPGLGKTTLARWVFDHGRVRDHFKRRRIWVCVTMGFDVVRIAQEIVQSLTGRPYHLSNLTTLQLRVRELLAGDPFLLVLDNVGAGDGLLYWEDLRAFLPVGDGRSRVLITTRSEVVARRMGTVPRERLSGLSPELCFSLLEQRACPAGGLHQNLQGIGLQIAERCQGSPLAAISLGGLLYGETDEAEWRSVLEETSAFPQTENDVLPILNRAYELLPPHLRRCFAFCAIFQDGHQFDKEALVKMWMAQGFIDPMGRRRLETMGGKYFDELLWMSFFQPSTRTQQHHDHLKYEVPSLLHDLLQSISKHECLRVVGDVATWAHVVPDRVRHLAVSRGNQESPFAGFHEHKRLRTFVLQGESRKGIEKLPSDLFPKLSCLRLLDLSNSGVKVLPDSIGQLILLQYLSLYNSSIQRLPASVTNLFKLQTLELGECYELLELPERTSNLTSLRHLGLHLDPSRVLSNSMSMPPGIGKLTLLQTLSRFAVGTRRGCGISEIKDLKLRGELCISKLENVVRLMEAQDANLKDKTGIDTLTLQWSDSDRPDAQVDVIEYLEPPSQIKHLRVDHYNGTTVPSWLGNLPFSQLVSLGLSCKRWESLPPLGQMPVLKELCIEEMHNLTSMDHMFPGSGRTLNRFPSLEKLVLSNLPSLERWSVLEGEMPRLSKLHLLRCPRLLELPCDPSEVVIEV</sequence>
<dbReference type="GO" id="GO:0006952">
    <property type="term" value="P:defense response"/>
    <property type="evidence" value="ECO:0007669"/>
    <property type="project" value="UniProtKB-KW"/>
</dbReference>
<proteinExistence type="inferred from homology"/>
<dbReference type="InterPro" id="IPR055414">
    <property type="entry name" value="LRR_R13L4/SHOC2-like"/>
</dbReference>
<evidence type="ECO:0000256" key="1">
    <source>
        <dbReference type="ARBA" id="ARBA00008894"/>
    </source>
</evidence>
<dbReference type="Gene3D" id="1.10.10.10">
    <property type="entry name" value="Winged helix-like DNA-binding domain superfamily/Winged helix DNA-binding domain"/>
    <property type="match status" value="1"/>
</dbReference>
<dbReference type="Gene3D" id="1.20.5.4130">
    <property type="match status" value="1"/>
</dbReference>
<keyword evidence="6" id="KW-0067">ATP-binding</keyword>
<evidence type="ECO:0000259" key="9">
    <source>
        <dbReference type="Pfam" id="PF18052"/>
    </source>
</evidence>
<dbReference type="Pfam" id="PF23598">
    <property type="entry name" value="LRR_14"/>
    <property type="match status" value="1"/>
</dbReference>
<dbReference type="InterPro" id="IPR056789">
    <property type="entry name" value="LRR_R13L1-DRL21"/>
</dbReference>
<evidence type="ECO:0000256" key="3">
    <source>
        <dbReference type="ARBA" id="ARBA00022737"/>
    </source>
</evidence>
<dbReference type="Pfam" id="PF25019">
    <property type="entry name" value="LRR_R13L1-DRL21"/>
    <property type="match status" value="1"/>
</dbReference>
<feature type="domain" description="Disease resistance N-terminal" evidence="9">
    <location>
        <begin position="136"/>
        <end position="215"/>
    </location>
</feature>
<dbReference type="GO" id="GO:0051707">
    <property type="term" value="P:response to other organism"/>
    <property type="evidence" value="ECO:0007669"/>
    <property type="project" value="UniProtKB-ARBA"/>
</dbReference>
<dbReference type="PANTHER" id="PTHR36766:SF70">
    <property type="entry name" value="DISEASE RESISTANCE PROTEIN RGA4"/>
    <property type="match status" value="1"/>
</dbReference>
<keyword evidence="5" id="KW-0611">Plant defense</keyword>
<evidence type="ECO:0000259" key="10">
    <source>
        <dbReference type="Pfam" id="PF23559"/>
    </source>
</evidence>
<dbReference type="Pfam" id="PF18052">
    <property type="entry name" value="Rx_N"/>
    <property type="match status" value="1"/>
</dbReference>
<dbReference type="Gene3D" id="3.40.50.300">
    <property type="entry name" value="P-loop containing nucleotide triphosphate hydrolases"/>
    <property type="match status" value="1"/>
</dbReference>
<feature type="domain" description="NB-ARC" evidence="8">
    <location>
        <begin position="289"/>
        <end position="459"/>
    </location>
</feature>
<dbReference type="SUPFAM" id="SSF52058">
    <property type="entry name" value="L domain-like"/>
    <property type="match status" value="1"/>
</dbReference>
<evidence type="ECO:0000256" key="6">
    <source>
        <dbReference type="ARBA" id="ARBA00022840"/>
    </source>
</evidence>
<dbReference type="Gene3D" id="3.80.10.10">
    <property type="entry name" value="Ribonuclease Inhibitor"/>
    <property type="match status" value="2"/>
</dbReference>
<evidence type="ECO:0000259" key="8">
    <source>
        <dbReference type="Pfam" id="PF00931"/>
    </source>
</evidence>
<dbReference type="SUPFAM" id="SSF52540">
    <property type="entry name" value="P-loop containing nucleoside triphosphate hydrolases"/>
    <property type="match status" value="1"/>
</dbReference>
<name>A0A1D1YZG6_9ARAE</name>
<dbReference type="PANTHER" id="PTHR36766">
    <property type="entry name" value="PLANT BROAD-SPECTRUM MILDEW RESISTANCE PROTEIN RPW8"/>
    <property type="match status" value="1"/>
</dbReference>
<dbReference type="InterPro" id="IPR027417">
    <property type="entry name" value="P-loop_NTPase"/>
</dbReference>
<comment type="similarity">
    <text evidence="1">Belongs to the disease resistance NB-LRR family.</text>
</comment>
<dbReference type="InterPro" id="IPR002182">
    <property type="entry name" value="NB-ARC"/>
</dbReference>
<dbReference type="InterPro" id="IPR042197">
    <property type="entry name" value="Apaf_helical"/>
</dbReference>
<keyword evidence="2" id="KW-0433">Leucine-rich repeat</keyword>
<dbReference type="Gene3D" id="1.10.8.430">
    <property type="entry name" value="Helical domain of apoptotic protease-activating factors"/>
    <property type="match status" value="1"/>
</dbReference>
<accession>A0A1D1YZG6</accession>
<dbReference type="GO" id="GO:0005524">
    <property type="term" value="F:ATP binding"/>
    <property type="evidence" value="ECO:0007669"/>
    <property type="project" value="UniProtKB-KW"/>
</dbReference>
<protein>
    <submittedName>
        <fullName evidence="13">Putative disease resistance protein RGA3</fullName>
    </submittedName>
</protein>
<dbReference type="Pfam" id="PF00931">
    <property type="entry name" value="NB-ARC"/>
    <property type="match status" value="1"/>
</dbReference>
<evidence type="ECO:0000259" key="11">
    <source>
        <dbReference type="Pfam" id="PF23598"/>
    </source>
</evidence>
<evidence type="ECO:0000256" key="2">
    <source>
        <dbReference type="ARBA" id="ARBA00022614"/>
    </source>
</evidence>
<keyword evidence="4" id="KW-0547">Nucleotide-binding</keyword>